<sequence length="193" mass="21504">MSCRWTDLLSSFLLLTVQSIDLTHTRSFPSPLDFNLPEIDGSPVEDTCRIFPVNTPDPITTTTTTTSPNARKPVVTITKHPAVLLPPRKPGTKHTGTPIGKLPAPGGPFTDRFNYPTVCLLYCVLVISRSHAANSLPGLKHFNPQLIGRLPLRRDSTSHSDEIKTMLMKRAWRANDNRWKIGLFPSEDSSDKY</sequence>
<keyword evidence="4" id="KW-1185">Reference proteome</keyword>
<accession>A0AAV1PY32</accession>
<dbReference type="Proteomes" id="UP001314229">
    <property type="component" value="Unassembled WGS sequence"/>
</dbReference>
<keyword evidence="2" id="KW-0732">Signal</keyword>
<evidence type="ECO:0000313" key="3">
    <source>
        <dbReference type="EMBL" id="CAK6976836.1"/>
    </source>
</evidence>
<feature type="chain" id="PRO_5043707395" evidence="2">
    <location>
        <begin position="20"/>
        <end position="193"/>
    </location>
</feature>
<name>A0AAV1PY32_SCOSC</name>
<evidence type="ECO:0000256" key="1">
    <source>
        <dbReference type="SAM" id="MobiDB-lite"/>
    </source>
</evidence>
<comment type="caution">
    <text evidence="3">The sequence shown here is derived from an EMBL/GenBank/DDBJ whole genome shotgun (WGS) entry which is preliminary data.</text>
</comment>
<feature type="region of interest" description="Disordered" evidence="1">
    <location>
        <begin position="83"/>
        <end position="103"/>
    </location>
</feature>
<evidence type="ECO:0000313" key="4">
    <source>
        <dbReference type="Proteomes" id="UP001314229"/>
    </source>
</evidence>
<dbReference type="EMBL" id="CAWUFR010000367">
    <property type="protein sequence ID" value="CAK6976836.1"/>
    <property type="molecule type" value="Genomic_DNA"/>
</dbReference>
<reference evidence="3 4" key="1">
    <citation type="submission" date="2024-01" db="EMBL/GenBank/DDBJ databases">
        <authorList>
            <person name="Alioto T."/>
            <person name="Alioto T."/>
            <person name="Gomez Garrido J."/>
        </authorList>
    </citation>
    <scope>NUCLEOTIDE SEQUENCE [LARGE SCALE GENOMIC DNA]</scope>
</reference>
<gene>
    <name evidence="3" type="ORF">FSCOSCO3_A007613</name>
</gene>
<evidence type="ECO:0000256" key="2">
    <source>
        <dbReference type="SAM" id="SignalP"/>
    </source>
</evidence>
<protein>
    <submittedName>
        <fullName evidence="3">Protein let-653-like</fullName>
    </submittedName>
</protein>
<dbReference type="AlphaFoldDB" id="A0AAV1PY32"/>
<organism evidence="3 4">
    <name type="scientific">Scomber scombrus</name>
    <name type="common">Atlantic mackerel</name>
    <name type="synonym">Scomber vernalis</name>
    <dbReference type="NCBI Taxonomy" id="13677"/>
    <lineage>
        <taxon>Eukaryota</taxon>
        <taxon>Metazoa</taxon>
        <taxon>Chordata</taxon>
        <taxon>Craniata</taxon>
        <taxon>Vertebrata</taxon>
        <taxon>Euteleostomi</taxon>
        <taxon>Actinopterygii</taxon>
        <taxon>Neopterygii</taxon>
        <taxon>Teleostei</taxon>
        <taxon>Neoteleostei</taxon>
        <taxon>Acanthomorphata</taxon>
        <taxon>Pelagiaria</taxon>
        <taxon>Scombriformes</taxon>
        <taxon>Scombridae</taxon>
        <taxon>Scomber</taxon>
    </lineage>
</organism>
<proteinExistence type="predicted"/>
<feature type="signal peptide" evidence="2">
    <location>
        <begin position="1"/>
        <end position="19"/>
    </location>
</feature>